<protein>
    <submittedName>
        <fullName evidence="2">Uncharacterized protein</fullName>
    </submittedName>
</protein>
<accession>A0A1B8U021</accession>
<keyword evidence="1" id="KW-0472">Membrane</keyword>
<proteinExistence type="predicted"/>
<dbReference type="Proteomes" id="UP000092612">
    <property type="component" value="Unassembled WGS sequence"/>
</dbReference>
<keyword evidence="3" id="KW-1185">Reference proteome</keyword>
<evidence type="ECO:0000313" key="2">
    <source>
        <dbReference type="EMBL" id="OBY65221.1"/>
    </source>
</evidence>
<gene>
    <name evidence="2" type="ORF">LPB301_08935</name>
</gene>
<sequence>MPTPCKKIASKSLLTKILADFLFGFYLLNYVLNHATKHTKTRCKQAENKIVTLTKNSKK</sequence>
<evidence type="ECO:0000256" key="1">
    <source>
        <dbReference type="SAM" id="Phobius"/>
    </source>
</evidence>
<comment type="caution">
    <text evidence="2">The sequence shown here is derived from an EMBL/GenBank/DDBJ whole genome shotgun (WGS) entry which is preliminary data.</text>
</comment>
<keyword evidence="1" id="KW-0812">Transmembrane</keyword>
<dbReference type="AlphaFoldDB" id="A0A1B8U021"/>
<reference evidence="3" key="1">
    <citation type="submission" date="2016-02" db="EMBL/GenBank/DDBJ databases">
        <title>Paenibacillus sp. LPB0068, isolated from Crassostrea gigas.</title>
        <authorList>
            <person name="Shin S.-K."/>
            <person name="Yi H."/>
        </authorList>
    </citation>
    <scope>NUCLEOTIDE SEQUENCE [LARGE SCALE GENOMIC DNA]</scope>
    <source>
        <strain evidence="3">KCTC 23969</strain>
    </source>
</reference>
<evidence type="ECO:0000313" key="3">
    <source>
        <dbReference type="Proteomes" id="UP000092612"/>
    </source>
</evidence>
<organism evidence="2 3">
    <name type="scientific">Polaribacter reichenbachii</name>
    <dbReference type="NCBI Taxonomy" id="996801"/>
    <lineage>
        <taxon>Bacteria</taxon>
        <taxon>Pseudomonadati</taxon>
        <taxon>Bacteroidota</taxon>
        <taxon>Flavobacteriia</taxon>
        <taxon>Flavobacteriales</taxon>
        <taxon>Flavobacteriaceae</taxon>
    </lineage>
</organism>
<feature type="transmembrane region" description="Helical" evidence="1">
    <location>
        <begin position="12"/>
        <end position="32"/>
    </location>
</feature>
<dbReference type="STRING" id="996801.BW723_12840"/>
<name>A0A1B8U021_9FLAO</name>
<dbReference type="EMBL" id="LSFL01000031">
    <property type="protein sequence ID" value="OBY65221.1"/>
    <property type="molecule type" value="Genomic_DNA"/>
</dbReference>
<dbReference type="KEGG" id="prn:BW723_12840"/>
<keyword evidence="1" id="KW-1133">Transmembrane helix</keyword>